<name>A0AAU7U5S6_9DEIO</name>
<evidence type="ECO:0008006" key="2">
    <source>
        <dbReference type="Google" id="ProtNLM"/>
    </source>
</evidence>
<dbReference type="Gene3D" id="2.80.10.50">
    <property type="match status" value="3"/>
</dbReference>
<protein>
    <recommendedName>
        <fullName evidence="2">Delta-60 repeat domain-containing protein</fullName>
    </recommendedName>
</protein>
<gene>
    <name evidence="1" type="ORF">ABOD76_03060</name>
</gene>
<dbReference type="InterPro" id="IPR013431">
    <property type="entry name" value="Delta_60_rpt"/>
</dbReference>
<evidence type="ECO:0000313" key="1">
    <source>
        <dbReference type="EMBL" id="XBV83681.1"/>
    </source>
</evidence>
<dbReference type="Pfam" id="PF17164">
    <property type="entry name" value="DUF5122"/>
    <property type="match status" value="5"/>
</dbReference>
<keyword evidence="1" id="KW-0614">Plasmid</keyword>
<organism evidence="1">
    <name type="scientific">Deinococcus sonorensis KR-87</name>
    <dbReference type="NCBI Taxonomy" id="694439"/>
    <lineage>
        <taxon>Bacteria</taxon>
        <taxon>Thermotogati</taxon>
        <taxon>Deinococcota</taxon>
        <taxon>Deinococci</taxon>
        <taxon>Deinococcales</taxon>
        <taxon>Deinococcaceae</taxon>
        <taxon>Deinococcus</taxon>
    </lineage>
</organism>
<accession>A0AAU7U5S6</accession>
<reference evidence="1" key="1">
    <citation type="submission" date="2024-06" db="EMBL/GenBank/DDBJ databases">
        <title>Draft Genome Sequence of Deinococcus sonorensis Type Strain KR-87, a Biofilm Producing Representative of the Genus Deinococcus.</title>
        <authorList>
            <person name="Boren L.S."/>
            <person name="Grosso R.A."/>
            <person name="Hugenberg-Cox A.N."/>
            <person name="Hill J.T.E."/>
            <person name="Albert C.M."/>
            <person name="Tuohy J.M."/>
        </authorList>
    </citation>
    <scope>NUCLEOTIDE SEQUENCE</scope>
    <source>
        <strain evidence="1">KR-87</strain>
        <plasmid evidence="1">pDson01</plasmid>
    </source>
</reference>
<geneLocation type="plasmid" evidence="1">
    <name>pDson01</name>
</geneLocation>
<dbReference type="KEGG" id="dsc:ABOD76_03060"/>
<dbReference type="EMBL" id="CP158297">
    <property type="protein sequence ID" value="XBV83681.1"/>
    <property type="molecule type" value="Genomic_DNA"/>
</dbReference>
<dbReference type="SUPFAM" id="SSF101898">
    <property type="entry name" value="NHL repeat"/>
    <property type="match status" value="1"/>
</dbReference>
<dbReference type="AlphaFoldDB" id="A0AAU7U5S6"/>
<proteinExistence type="predicted"/>
<dbReference type="RefSeq" id="WP_350241341.1">
    <property type="nucleotide sequence ID" value="NZ_CP158297.1"/>
</dbReference>
<dbReference type="NCBIfam" id="TIGR02608">
    <property type="entry name" value="delta_60_rpt"/>
    <property type="match status" value="6"/>
</dbReference>
<sequence>MDFGGRDDYATAMVMQPDGKVVLAGYAPGASGEGISFAVARLDRDGTPDATFGQGGRVRVNFGSGNDQAYAVALQSDGRILVAGFADVGTNRDFGLARLNVNGSLDASFGTNGKVTTSIGAAADRAYALLVQPDGKIVLGGTSDAGSTTGLDFALARYTASGQLDPGFGTGGKVTTAVAKGSTSDTVYALALHEGRIFAAGGETDFMLAKYTAAGALDTTFGAGGTLAGLFRSTVGAARGLAVTRVDGQDRLLLAGNANNDTAAARLNLSGALDPTFGEGGRRVIAVSARDWDEASALAVQADGNVVLGGWANDATTTGNFTVLRLTAAGQPDASFGQGGVVVTPLAPSGKNDRARALLLQPDGRVPATRVLLAGERVPGFSDFAATRYWP</sequence>